<feature type="transmembrane region" description="Helical" evidence="1">
    <location>
        <begin position="208"/>
        <end position="226"/>
    </location>
</feature>
<keyword evidence="1" id="KW-0812">Transmembrane</keyword>
<evidence type="ECO:0000313" key="2">
    <source>
        <dbReference type="EMBL" id="ADI18101.1"/>
    </source>
</evidence>
<feature type="transmembrane region" description="Helical" evidence="1">
    <location>
        <begin position="144"/>
        <end position="165"/>
    </location>
</feature>
<keyword evidence="1" id="KW-0472">Membrane</keyword>
<proteinExistence type="predicted"/>
<reference evidence="2" key="1">
    <citation type="journal article" date="2011" name="Environ. Microbiol.">
        <title>Time-series analyses of Monterey Bay coastal microbial picoplankton using a 'genome proxy' microarray.</title>
        <authorList>
            <person name="Rich V.I."/>
            <person name="Pham V.D."/>
            <person name="Eppley J."/>
            <person name="Shi Y."/>
            <person name="DeLong E.F."/>
        </authorList>
    </citation>
    <scope>NUCLEOTIDE SEQUENCE</scope>
</reference>
<accession>E0XUL0</accession>
<keyword evidence="1" id="KW-1133">Transmembrane helix</keyword>
<dbReference type="EMBL" id="GU474881">
    <property type="protein sequence ID" value="ADI18101.1"/>
    <property type="molecule type" value="Genomic_DNA"/>
</dbReference>
<feature type="transmembrane region" description="Helical" evidence="1">
    <location>
        <begin position="29"/>
        <end position="52"/>
    </location>
</feature>
<sequence length="245" mass="28224">MDVDNPRTDGRGIPLEFASERKIRYRNKLYYRFNHWPIWIWVFFITPGPLTFDLFENGFDVRMAMWLGVVLIGTGVAGFLGKLPGCEPRPYIIRFTEDRPNPLYRRVCYTFAWSAVLTFGLLNLVGLVVAVISGEWMLRQLYDAAYFPIAVVIWILGLIGWLPRVRASTKGEGHERRFFYGSVWAMCLAQPALWFLWAVVPEGRFGDIFKLTMFVVILMFVAWLSYRGALPRTKPIVPGELAVSD</sequence>
<protein>
    <submittedName>
        <fullName evidence="2">Uncharacterized protein</fullName>
    </submittedName>
</protein>
<feature type="transmembrane region" description="Helical" evidence="1">
    <location>
        <begin position="177"/>
        <end position="196"/>
    </location>
</feature>
<organism evidence="2">
    <name type="scientific">uncultured Acidobacteriales bacterium HF0200_23L05</name>
    <dbReference type="NCBI Taxonomy" id="710732"/>
    <lineage>
        <taxon>Bacteria</taxon>
        <taxon>Pseudomonadati</taxon>
        <taxon>Acidobacteriota</taxon>
        <taxon>Terriglobia</taxon>
        <taxon>Terriglobales</taxon>
        <taxon>environmental samples</taxon>
    </lineage>
</organism>
<dbReference type="AlphaFoldDB" id="E0XUL0"/>
<feature type="transmembrane region" description="Helical" evidence="1">
    <location>
        <begin position="64"/>
        <end position="86"/>
    </location>
</feature>
<evidence type="ECO:0000256" key="1">
    <source>
        <dbReference type="SAM" id="Phobius"/>
    </source>
</evidence>
<feature type="transmembrane region" description="Helical" evidence="1">
    <location>
        <begin position="107"/>
        <end position="132"/>
    </location>
</feature>
<name>E0XUL0_9BACT</name>